<proteinExistence type="predicted"/>
<evidence type="ECO:0000313" key="4">
    <source>
        <dbReference type="Proteomes" id="UP000325902"/>
    </source>
</evidence>
<organism evidence="3 4">
    <name type="scientific">Lasiodiplodia theobromae</name>
    <dbReference type="NCBI Taxonomy" id="45133"/>
    <lineage>
        <taxon>Eukaryota</taxon>
        <taxon>Fungi</taxon>
        <taxon>Dikarya</taxon>
        <taxon>Ascomycota</taxon>
        <taxon>Pezizomycotina</taxon>
        <taxon>Dothideomycetes</taxon>
        <taxon>Dothideomycetes incertae sedis</taxon>
        <taxon>Botryosphaeriales</taxon>
        <taxon>Botryosphaeriaceae</taxon>
        <taxon>Lasiodiplodia</taxon>
    </lineage>
</organism>
<evidence type="ECO:0000256" key="2">
    <source>
        <dbReference type="SAM" id="SignalP"/>
    </source>
</evidence>
<dbReference type="AlphaFoldDB" id="A0A5N5DTS8"/>
<feature type="region of interest" description="Disordered" evidence="1">
    <location>
        <begin position="257"/>
        <end position="368"/>
    </location>
</feature>
<dbReference type="Proteomes" id="UP000325902">
    <property type="component" value="Unassembled WGS sequence"/>
</dbReference>
<sequence>MPPHPRSTPSSTTTLLLIASALLFQLDLTHALPVPRSSTTPTLITLPPTTQPTDENVFPVRHQAKQVALPFGHPGPAGADGLLPDAADVAAAAGHARATGAAQGPAGGPGRRVIAATTTLRRTRTITLPVIAVADFTTATATTTTAAVVTITSVEEIGKGREEKEEKEKSNEKELPRPVLPPTLLMLPMPEETLLLDSTAAVATAAPTKNPFANADENDSQENTQATSSQPLYNSKLGALIEDTPQNRQHAFQQFLELGDNGDSGGSKGGHGPKRQEMGRGSGNDNDIVLSVSSGGATASAESADGGAPTGAVTTEKEEIDATTDDKQTGQFQNHNNEKKNNNNKNYGGLGNGGGGSSGINRLWKDEV</sequence>
<feature type="compositionally biased region" description="Low complexity" evidence="1">
    <location>
        <begin position="291"/>
        <end position="307"/>
    </location>
</feature>
<feature type="signal peptide" evidence="2">
    <location>
        <begin position="1"/>
        <end position="31"/>
    </location>
</feature>
<feature type="chain" id="PRO_5025000874" evidence="2">
    <location>
        <begin position="32"/>
        <end position="368"/>
    </location>
</feature>
<comment type="caution">
    <text evidence="3">The sequence shown here is derived from an EMBL/GenBank/DDBJ whole genome shotgun (WGS) entry which is preliminary data.</text>
</comment>
<name>A0A5N5DTS8_9PEZI</name>
<feature type="region of interest" description="Disordered" evidence="1">
    <location>
        <begin position="210"/>
        <end position="231"/>
    </location>
</feature>
<feature type="region of interest" description="Disordered" evidence="1">
    <location>
        <begin position="159"/>
        <end position="182"/>
    </location>
</feature>
<feature type="compositionally biased region" description="Gly residues" evidence="1">
    <location>
        <begin position="348"/>
        <end position="358"/>
    </location>
</feature>
<dbReference type="EMBL" id="VCHE01000006">
    <property type="protein sequence ID" value="KAB2579634.1"/>
    <property type="molecule type" value="Genomic_DNA"/>
</dbReference>
<gene>
    <name evidence="3" type="ORF">DBV05_g1770</name>
</gene>
<feature type="compositionally biased region" description="Polar residues" evidence="1">
    <location>
        <begin position="221"/>
        <end position="231"/>
    </location>
</feature>
<protein>
    <submittedName>
        <fullName evidence="3">Uncharacterized protein</fullName>
    </submittedName>
</protein>
<feature type="region of interest" description="Disordered" evidence="1">
    <location>
        <begin position="35"/>
        <end position="55"/>
    </location>
</feature>
<feature type="compositionally biased region" description="Basic and acidic residues" evidence="1">
    <location>
        <begin position="159"/>
        <end position="176"/>
    </location>
</feature>
<keyword evidence="2" id="KW-0732">Signal</keyword>
<reference evidence="3 4" key="1">
    <citation type="journal article" date="2019" name="Sci. Rep.">
        <title>A multi-omics analysis of the grapevine pathogen Lasiodiplodia theobromae reveals that temperature affects the expression of virulence- and pathogenicity-related genes.</title>
        <authorList>
            <person name="Felix C."/>
            <person name="Meneses R."/>
            <person name="Goncalves M.F.M."/>
            <person name="Tilleman L."/>
            <person name="Duarte A.S."/>
            <person name="Jorrin-Novo J.V."/>
            <person name="Van de Peer Y."/>
            <person name="Deforce D."/>
            <person name="Van Nieuwerburgh F."/>
            <person name="Esteves A.C."/>
            <person name="Alves A."/>
        </authorList>
    </citation>
    <scope>NUCLEOTIDE SEQUENCE [LARGE SCALE GENOMIC DNA]</scope>
    <source>
        <strain evidence="3 4">LA-SOL3</strain>
    </source>
</reference>
<accession>A0A5N5DTS8</accession>
<evidence type="ECO:0000313" key="3">
    <source>
        <dbReference type="EMBL" id="KAB2579634.1"/>
    </source>
</evidence>
<keyword evidence="4" id="KW-1185">Reference proteome</keyword>
<feature type="compositionally biased region" description="Low complexity" evidence="1">
    <location>
        <begin position="39"/>
        <end position="53"/>
    </location>
</feature>
<evidence type="ECO:0000256" key="1">
    <source>
        <dbReference type="SAM" id="MobiDB-lite"/>
    </source>
</evidence>